<dbReference type="NCBIfam" id="NF011022">
    <property type="entry name" value="PRK14451.1"/>
    <property type="match status" value="1"/>
</dbReference>
<dbReference type="PROSITE" id="PS51160">
    <property type="entry name" value="ACYLPHOSPHATASE_3"/>
    <property type="match status" value="1"/>
</dbReference>
<feature type="domain" description="Acylphosphatase-like" evidence="8">
    <location>
        <begin position="5"/>
        <end position="90"/>
    </location>
</feature>
<dbReference type="Proteomes" id="UP001164748">
    <property type="component" value="Chromosome"/>
</dbReference>
<accession>A0AA47KML5</accession>
<feature type="active site" evidence="5">
    <location>
        <position position="20"/>
    </location>
</feature>
<evidence type="ECO:0000256" key="6">
    <source>
        <dbReference type="RuleBase" id="RU000553"/>
    </source>
</evidence>
<gene>
    <name evidence="9" type="primary">yccX</name>
    <name evidence="9" type="ORF">N8M53_05640</name>
</gene>
<comment type="similarity">
    <text evidence="1 7">Belongs to the acylphosphatase family.</text>
</comment>
<dbReference type="RefSeq" id="WP_269579796.1">
    <property type="nucleotide sequence ID" value="NZ_CP114588.1"/>
</dbReference>
<evidence type="ECO:0000313" key="9">
    <source>
        <dbReference type="EMBL" id="WBA09676.1"/>
    </source>
</evidence>
<dbReference type="InterPro" id="IPR036046">
    <property type="entry name" value="Acylphosphatase-like_dom_sf"/>
</dbReference>
<evidence type="ECO:0000313" key="10">
    <source>
        <dbReference type="Proteomes" id="UP001164748"/>
    </source>
</evidence>
<dbReference type="SUPFAM" id="SSF54975">
    <property type="entry name" value="Acylphosphatase/BLUF domain-like"/>
    <property type="match status" value="1"/>
</dbReference>
<dbReference type="PROSITE" id="PS00150">
    <property type="entry name" value="ACYLPHOSPHATASE_1"/>
    <property type="match status" value="1"/>
</dbReference>
<organism evidence="9 10">
    <name type="scientific">Salinivibrio kushneri</name>
    <dbReference type="NCBI Taxonomy" id="1908198"/>
    <lineage>
        <taxon>Bacteria</taxon>
        <taxon>Pseudomonadati</taxon>
        <taxon>Pseudomonadota</taxon>
        <taxon>Gammaproteobacteria</taxon>
        <taxon>Vibrionales</taxon>
        <taxon>Vibrionaceae</taxon>
        <taxon>Salinivibrio</taxon>
    </lineage>
</organism>
<evidence type="ECO:0000259" key="8">
    <source>
        <dbReference type="PROSITE" id="PS51160"/>
    </source>
</evidence>
<dbReference type="NCBIfam" id="NF011000">
    <property type="entry name" value="PRK14426.1"/>
    <property type="match status" value="1"/>
</dbReference>
<dbReference type="GO" id="GO:0003998">
    <property type="term" value="F:acylphosphatase activity"/>
    <property type="evidence" value="ECO:0007669"/>
    <property type="project" value="UniProtKB-EC"/>
</dbReference>
<evidence type="ECO:0000256" key="2">
    <source>
        <dbReference type="ARBA" id="ARBA00012150"/>
    </source>
</evidence>
<dbReference type="PANTHER" id="PTHR47268">
    <property type="entry name" value="ACYLPHOSPHATASE"/>
    <property type="match status" value="1"/>
</dbReference>
<protein>
    <recommendedName>
        <fullName evidence="3 5">Acylphosphatase</fullName>
        <ecNumber evidence="2 5">3.6.1.7</ecNumber>
    </recommendedName>
</protein>
<reference evidence="9" key="1">
    <citation type="submission" date="2022-09" db="EMBL/GenBank/DDBJ databases">
        <authorList>
            <person name="Li Z.-J."/>
        </authorList>
    </citation>
    <scope>NUCLEOTIDE SEQUENCE</scope>
    <source>
        <strain evidence="9">TGB11</strain>
    </source>
</reference>
<name>A0AA47KML5_9GAMM</name>
<feature type="active site" evidence="5">
    <location>
        <position position="38"/>
    </location>
</feature>
<dbReference type="InterPro" id="IPR020456">
    <property type="entry name" value="Acylphosphatase"/>
</dbReference>
<keyword evidence="5 6" id="KW-0378">Hydrolase</keyword>
<dbReference type="EMBL" id="CP114588">
    <property type="protein sequence ID" value="WBA09676.1"/>
    <property type="molecule type" value="Genomic_DNA"/>
</dbReference>
<evidence type="ECO:0000256" key="1">
    <source>
        <dbReference type="ARBA" id="ARBA00005614"/>
    </source>
</evidence>
<evidence type="ECO:0000256" key="4">
    <source>
        <dbReference type="ARBA" id="ARBA00047645"/>
    </source>
</evidence>
<sequence length="90" mass="9786">MSQKCVKAYVTGHVQGVGFRYHTAHEALKLSLTGYAKNLPDGHVEVLACGREESVDSLMAWLDKGPPTAGVDQVDQEDAEWRAVDGFAIL</sequence>
<evidence type="ECO:0000256" key="7">
    <source>
        <dbReference type="RuleBase" id="RU004168"/>
    </source>
</evidence>
<dbReference type="Pfam" id="PF00708">
    <property type="entry name" value="Acylphosphatase"/>
    <property type="match status" value="1"/>
</dbReference>
<comment type="catalytic activity">
    <reaction evidence="4 5 6">
        <text>an acyl phosphate + H2O = a carboxylate + phosphate + H(+)</text>
        <dbReference type="Rhea" id="RHEA:14965"/>
        <dbReference type="ChEBI" id="CHEBI:15377"/>
        <dbReference type="ChEBI" id="CHEBI:15378"/>
        <dbReference type="ChEBI" id="CHEBI:29067"/>
        <dbReference type="ChEBI" id="CHEBI:43474"/>
        <dbReference type="ChEBI" id="CHEBI:59918"/>
        <dbReference type="EC" id="3.6.1.7"/>
    </reaction>
</comment>
<dbReference type="PROSITE" id="PS00151">
    <property type="entry name" value="ACYLPHOSPHATASE_2"/>
    <property type="match status" value="1"/>
</dbReference>
<dbReference type="InterPro" id="IPR017968">
    <property type="entry name" value="Acylphosphatase_CS"/>
</dbReference>
<dbReference type="Gene3D" id="3.30.70.100">
    <property type="match status" value="1"/>
</dbReference>
<evidence type="ECO:0000256" key="3">
    <source>
        <dbReference type="ARBA" id="ARBA00015991"/>
    </source>
</evidence>
<dbReference type="AlphaFoldDB" id="A0AA47KML5"/>
<proteinExistence type="inferred from homology"/>
<dbReference type="PANTHER" id="PTHR47268:SF4">
    <property type="entry name" value="ACYLPHOSPHATASE"/>
    <property type="match status" value="1"/>
</dbReference>
<dbReference type="EC" id="3.6.1.7" evidence="2 5"/>
<evidence type="ECO:0000256" key="5">
    <source>
        <dbReference type="PROSITE-ProRule" id="PRU00520"/>
    </source>
</evidence>
<dbReference type="InterPro" id="IPR001792">
    <property type="entry name" value="Acylphosphatase-like_dom"/>
</dbReference>